<feature type="domain" description="Major facilitator superfamily (MFS) profile" evidence="7">
    <location>
        <begin position="15"/>
        <end position="398"/>
    </location>
</feature>
<feature type="transmembrane region" description="Helical" evidence="6">
    <location>
        <begin position="308"/>
        <end position="331"/>
    </location>
</feature>
<reference evidence="8 9" key="1">
    <citation type="submission" date="2019-07" db="EMBL/GenBank/DDBJ databases">
        <title>Genomic analysis of Lentibacillus sp. NKC851-2.</title>
        <authorList>
            <person name="Oh Y.J."/>
        </authorList>
    </citation>
    <scope>NUCLEOTIDE SEQUENCE [LARGE SCALE GENOMIC DNA]</scope>
    <source>
        <strain evidence="8 9">NKC851-2</strain>
    </source>
</reference>
<accession>A0A549YN42</accession>
<proteinExistence type="predicted"/>
<keyword evidence="3 6" id="KW-0812">Transmembrane</keyword>
<keyword evidence="5 6" id="KW-0472">Membrane</keyword>
<feature type="transmembrane region" description="Helical" evidence="6">
    <location>
        <begin position="12"/>
        <end position="30"/>
    </location>
</feature>
<evidence type="ECO:0000256" key="3">
    <source>
        <dbReference type="ARBA" id="ARBA00022692"/>
    </source>
</evidence>
<dbReference type="CDD" id="cd17339">
    <property type="entry name" value="MFS_NIMT_CynX_like"/>
    <property type="match status" value="1"/>
</dbReference>
<dbReference type="Pfam" id="PF07690">
    <property type="entry name" value="MFS_1"/>
    <property type="match status" value="1"/>
</dbReference>
<dbReference type="AlphaFoldDB" id="A0A549YN42"/>
<dbReference type="InterPro" id="IPR020846">
    <property type="entry name" value="MFS_dom"/>
</dbReference>
<dbReference type="InterPro" id="IPR052524">
    <property type="entry name" value="MFS_Cyanate_Porter"/>
</dbReference>
<evidence type="ECO:0000256" key="1">
    <source>
        <dbReference type="ARBA" id="ARBA00004651"/>
    </source>
</evidence>
<keyword evidence="9" id="KW-1185">Reference proteome</keyword>
<feature type="transmembrane region" description="Helical" evidence="6">
    <location>
        <begin position="370"/>
        <end position="388"/>
    </location>
</feature>
<feature type="transmembrane region" description="Helical" evidence="6">
    <location>
        <begin position="343"/>
        <end position="364"/>
    </location>
</feature>
<evidence type="ECO:0000313" key="9">
    <source>
        <dbReference type="Proteomes" id="UP000319280"/>
    </source>
</evidence>
<feature type="transmembrane region" description="Helical" evidence="6">
    <location>
        <begin position="253"/>
        <end position="272"/>
    </location>
</feature>
<dbReference type="Proteomes" id="UP000319280">
    <property type="component" value="Unassembled WGS sequence"/>
</dbReference>
<feature type="transmembrane region" description="Helical" evidence="6">
    <location>
        <begin position="50"/>
        <end position="69"/>
    </location>
</feature>
<feature type="transmembrane region" description="Helical" evidence="6">
    <location>
        <begin position="138"/>
        <end position="163"/>
    </location>
</feature>
<evidence type="ECO:0000313" key="8">
    <source>
        <dbReference type="EMBL" id="TRM13302.1"/>
    </source>
</evidence>
<dbReference type="SUPFAM" id="SSF103473">
    <property type="entry name" value="MFS general substrate transporter"/>
    <property type="match status" value="1"/>
</dbReference>
<evidence type="ECO:0000259" key="7">
    <source>
        <dbReference type="PROSITE" id="PS50850"/>
    </source>
</evidence>
<dbReference type="InterPro" id="IPR036259">
    <property type="entry name" value="MFS_trans_sf"/>
</dbReference>
<dbReference type="GO" id="GO:0005886">
    <property type="term" value="C:plasma membrane"/>
    <property type="evidence" value="ECO:0007669"/>
    <property type="project" value="UniProtKB-SubCell"/>
</dbReference>
<dbReference type="EMBL" id="VJMZ01000001">
    <property type="protein sequence ID" value="TRM13302.1"/>
    <property type="molecule type" value="Genomic_DNA"/>
</dbReference>
<keyword evidence="4 6" id="KW-1133">Transmembrane helix</keyword>
<dbReference type="InterPro" id="IPR011701">
    <property type="entry name" value="MFS"/>
</dbReference>
<feature type="transmembrane region" description="Helical" evidence="6">
    <location>
        <begin position="81"/>
        <end position="99"/>
    </location>
</feature>
<protein>
    <submittedName>
        <fullName evidence="8">MFS transporter</fullName>
    </submittedName>
</protein>
<name>A0A549YN42_9BACI</name>
<evidence type="ECO:0000256" key="6">
    <source>
        <dbReference type="SAM" id="Phobius"/>
    </source>
</evidence>
<feature type="transmembrane region" description="Helical" evidence="6">
    <location>
        <begin position="105"/>
        <end position="126"/>
    </location>
</feature>
<gene>
    <name evidence="8" type="ORF">FH966_15230</name>
</gene>
<dbReference type="Gene3D" id="1.20.1250.20">
    <property type="entry name" value="MFS general substrate transporter like domains"/>
    <property type="match status" value="2"/>
</dbReference>
<feature type="transmembrane region" description="Helical" evidence="6">
    <location>
        <begin position="218"/>
        <end position="241"/>
    </location>
</feature>
<evidence type="ECO:0000256" key="5">
    <source>
        <dbReference type="ARBA" id="ARBA00023136"/>
    </source>
</evidence>
<dbReference type="PANTHER" id="PTHR23523:SF2">
    <property type="entry name" value="2-NITROIMIDAZOLE TRANSPORTER"/>
    <property type="match status" value="1"/>
</dbReference>
<sequence>MQQDTKPIKKQNNIAGWALLLGILLIASNLRAPLTAVGSLLSYIRDDLEISNTLAGSLTTLPLLAFFIISPFASTVANRIGMEWTIFYSFILLTVGLIIRTLSGITLLIAGTVVVGLAIGLGNVLLPGLIKMKFPMKIGLLTGLYAVFMNIFGSLASGLSLPLSRIGGWGWQGSLASWAILSVVALVVWIPQLKKKENSPTSEVSSHAIKNNIWKSPLAWYITVYMGTQSMVFFTMISWLPDILNNNGYTSDVAGWMLSLMQLAFIPFTFITPVIAERMSNQRLLAAITGILVIIGASGLLIGNAILITVAVISIGAACGSAFSLSMMFFSLRSNDGHEASKVSGMAQSFGYLIAAVGPILLGFMHDLTAAWILPLIVMGMVGIILIVSGMKSGTNEKIANVF</sequence>
<dbReference type="PROSITE" id="PS50850">
    <property type="entry name" value="MFS"/>
    <property type="match status" value="1"/>
</dbReference>
<evidence type="ECO:0000256" key="2">
    <source>
        <dbReference type="ARBA" id="ARBA00022448"/>
    </source>
</evidence>
<comment type="caution">
    <text evidence="8">The sequence shown here is derived from an EMBL/GenBank/DDBJ whole genome shotgun (WGS) entry which is preliminary data.</text>
</comment>
<dbReference type="PANTHER" id="PTHR23523">
    <property type="match status" value="1"/>
</dbReference>
<feature type="transmembrane region" description="Helical" evidence="6">
    <location>
        <begin position="284"/>
        <end position="302"/>
    </location>
</feature>
<evidence type="ECO:0000256" key="4">
    <source>
        <dbReference type="ARBA" id="ARBA00022989"/>
    </source>
</evidence>
<comment type="subcellular location">
    <subcellularLocation>
        <location evidence="1">Cell membrane</location>
        <topology evidence="1">Multi-pass membrane protein</topology>
    </subcellularLocation>
</comment>
<feature type="transmembrane region" description="Helical" evidence="6">
    <location>
        <begin position="169"/>
        <end position="190"/>
    </location>
</feature>
<keyword evidence="2" id="KW-0813">Transport</keyword>
<dbReference type="GO" id="GO:0022857">
    <property type="term" value="F:transmembrane transporter activity"/>
    <property type="evidence" value="ECO:0007669"/>
    <property type="project" value="InterPro"/>
</dbReference>
<organism evidence="8 9">
    <name type="scientific">Lentibacillus cibarius</name>
    <dbReference type="NCBI Taxonomy" id="2583219"/>
    <lineage>
        <taxon>Bacteria</taxon>
        <taxon>Bacillati</taxon>
        <taxon>Bacillota</taxon>
        <taxon>Bacilli</taxon>
        <taxon>Bacillales</taxon>
        <taxon>Bacillaceae</taxon>
        <taxon>Lentibacillus</taxon>
    </lineage>
</organism>